<comment type="caution">
    <text evidence="1">The sequence shown here is derived from an EMBL/GenBank/DDBJ whole genome shotgun (WGS) entry which is preliminary data.</text>
</comment>
<dbReference type="AlphaFoldDB" id="A0A7X6K6Q9"/>
<accession>A0A7X6K6Q9</accession>
<dbReference type="RefSeq" id="WP_168487570.1">
    <property type="nucleotide sequence ID" value="NZ_JAAZSQ010000016.1"/>
</dbReference>
<dbReference type="EMBL" id="JAAZSQ010000016">
    <property type="protein sequence ID" value="NKX55790.1"/>
    <property type="molecule type" value="Genomic_DNA"/>
</dbReference>
<keyword evidence="2" id="KW-1185">Reference proteome</keyword>
<evidence type="ECO:0000313" key="1">
    <source>
        <dbReference type="EMBL" id="NKX55790.1"/>
    </source>
</evidence>
<reference evidence="1 2" key="1">
    <citation type="submission" date="2020-04" db="EMBL/GenBank/DDBJ databases">
        <title>Arthrobacter sp. nov.</title>
        <authorList>
            <person name="Liu S."/>
        </authorList>
    </citation>
    <scope>NUCLEOTIDE SEQUENCE [LARGE SCALE GENOMIC DNA]</scope>
    <source>
        <strain evidence="1 2">E918</strain>
    </source>
</reference>
<name>A0A7X6K6Q9_9MICC</name>
<dbReference type="Proteomes" id="UP000544090">
    <property type="component" value="Unassembled WGS sequence"/>
</dbReference>
<gene>
    <name evidence="1" type="ORF">HGG74_14830</name>
</gene>
<evidence type="ECO:0000313" key="2">
    <source>
        <dbReference type="Proteomes" id="UP000544090"/>
    </source>
</evidence>
<proteinExistence type="predicted"/>
<organism evidence="1 2">
    <name type="scientific">Arthrobacter mobilis</name>
    <dbReference type="NCBI Taxonomy" id="2724944"/>
    <lineage>
        <taxon>Bacteria</taxon>
        <taxon>Bacillati</taxon>
        <taxon>Actinomycetota</taxon>
        <taxon>Actinomycetes</taxon>
        <taxon>Micrococcales</taxon>
        <taxon>Micrococcaceae</taxon>
        <taxon>Arthrobacter</taxon>
    </lineage>
</organism>
<sequence>MNPSQDPLLEFGLTQAELQLWYDLARIAGRMLELPVQHPMERQKTATEFHALQNRLLARPGMRAQQGPPRR</sequence>
<protein>
    <submittedName>
        <fullName evidence="1">Uncharacterized protein</fullName>
    </submittedName>
</protein>